<name>A0A7S2I148_9EUKA</name>
<evidence type="ECO:0000256" key="1">
    <source>
        <dbReference type="SAM" id="MobiDB-lite"/>
    </source>
</evidence>
<feature type="compositionally biased region" description="Polar residues" evidence="1">
    <location>
        <begin position="100"/>
        <end position="114"/>
    </location>
</feature>
<dbReference type="AlphaFoldDB" id="A0A7S2I148"/>
<feature type="region of interest" description="Disordered" evidence="1">
    <location>
        <begin position="1"/>
        <end position="114"/>
    </location>
</feature>
<organism evidence="2">
    <name type="scientific">Haptolina brevifila</name>
    <dbReference type="NCBI Taxonomy" id="156173"/>
    <lineage>
        <taxon>Eukaryota</taxon>
        <taxon>Haptista</taxon>
        <taxon>Haptophyta</taxon>
        <taxon>Prymnesiophyceae</taxon>
        <taxon>Prymnesiales</taxon>
        <taxon>Prymnesiaceae</taxon>
        <taxon>Haptolina</taxon>
    </lineage>
</organism>
<dbReference type="EMBL" id="HBGU01055503">
    <property type="protein sequence ID" value="CAD9505409.1"/>
    <property type="molecule type" value="Transcribed_RNA"/>
</dbReference>
<evidence type="ECO:0000313" key="2">
    <source>
        <dbReference type="EMBL" id="CAD9505409.1"/>
    </source>
</evidence>
<feature type="compositionally biased region" description="Pro residues" evidence="1">
    <location>
        <begin position="60"/>
        <end position="75"/>
    </location>
</feature>
<protein>
    <submittedName>
        <fullName evidence="2">Uncharacterized protein</fullName>
    </submittedName>
</protein>
<feature type="compositionally biased region" description="Pro residues" evidence="1">
    <location>
        <begin position="1"/>
        <end position="13"/>
    </location>
</feature>
<sequence length="114" mass="12096">MGQPNLLPPPPEHGLPAEVVPLEHHAQPTLPLRGLPPSTADEQHSAAIEGHSSHLRPHTHPPSPSPPPPPSPSPPEDTREGHTSHGGHHDHHEHPRTHASIHTASTGRSTSSTL</sequence>
<gene>
    <name evidence="2" type="ORF">CBRE1094_LOCUS30314</name>
</gene>
<reference evidence="2" key="1">
    <citation type="submission" date="2021-01" db="EMBL/GenBank/DDBJ databases">
        <authorList>
            <person name="Corre E."/>
            <person name="Pelletier E."/>
            <person name="Niang G."/>
            <person name="Scheremetjew M."/>
            <person name="Finn R."/>
            <person name="Kale V."/>
            <person name="Holt S."/>
            <person name="Cochrane G."/>
            <person name="Meng A."/>
            <person name="Brown T."/>
            <person name="Cohen L."/>
        </authorList>
    </citation>
    <scope>NUCLEOTIDE SEQUENCE</scope>
    <source>
        <strain evidence="2">UTEX LB 985</strain>
    </source>
</reference>
<proteinExistence type="predicted"/>
<feature type="compositionally biased region" description="Basic residues" evidence="1">
    <location>
        <begin position="85"/>
        <end position="99"/>
    </location>
</feature>
<accession>A0A7S2I148</accession>